<comment type="caution">
    <text evidence="1">The sequence shown here is derived from an EMBL/GenBank/DDBJ whole genome shotgun (WGS) entry which is preliminary data.</text>
</comment>
<organism evidence="1 2">
    <name type="scientific">Segatella copri</name>
    <dbReference type="NCBI Taxonomy" id="165179"/>
    <lineage>
        <taxon>Bacteria</taxon>
        <taxon>Pseudomonadati</taxon>
        <taxon>Bacteroidota</taxon>
        <taxon>Bacteroidia</taxon>
        <taxon>Bacteroidales</taxon>
        <taxon>Prevotellaceae</taxon>
        <taxon>Segatella</taxon>
    </lineage>
</organism>
<reference evidence="1 2" key="1">
    <citation type="submission" date="2018-08" db="EMBL/GenBank/DDBJ databases">
        <title>A genome reference for cultivated species of the human gut microbiota.</title>
        <authorList>
            <person name="Zou Y."/>
            <person name="Xue W."/>
            <person name="Luo G."/>
        </authorList>
    </citation>
    <scope>NUCLEOTIDE SEQUENCE [LARGE SCALE GENOMIC DNA]</scope>
    <source>
        <strain evidence="1 2">AF15-25</strain>
    </source>
</reference>
<accession>A0AA92W4V5</accession>
<evidence type="ECO:0000313" key="2">
    <source>
        <dbReference type="Proteomes" id="UP000285236"/>
    </source>
</evidence>
<sequence>MKKKNLPCADCCMRRKYEANPRSLVSRFWHWHTRFCPGWKAFMKSLPEAEQKEMRIKYDLK</sequence>
<proteinExistence type="predicted"/>
<name>A0AA92W4V5_9BACT</name>
<gene>
    <name evidence="1" type="ORF">DWW35_00325</name>
</gene>
<dbReference type="EMBL" id="QRYP01000001">
    <property type="protein sequence ID" value="RGV01693.1"/>
    <property type="molecule type" value="Genomic_DNA"/>
</dbReference>
<evidence type="ECO:0000313" key="1">
    <source>
        <dbReference type="EMBL" id="RGV01693.1"/>
    </source>
</evidence>
<dbReference type="RefSeq" id="WP_118078713.1">
    <property type="nucleotide sequence ID" value="NZ_QRYP01000001.1"/>
</dbReference>
<dbReference type="AlphaFoldDB" id="A0AA92W4V5"/>
<protein>
    <submittedName>
        <fullName evidence="1">Uncharacterized protein</fullName>
    </submittedName>
</protein>
<dbReference type="Proteomes" id="UP000285236">
    <property type="component" value="Unassembled WGS sequence"/>
</dbReference>